<evidence type="ECO:0000259" key="1">
    <source>
        <dbReference type="Pfam" id="PF03886"/>
    </source>
</evidence>
<dbReference type="Gene3D" id="3.40.50.10610">
    <property type="entry name" value="ABC-type transport auxiliary lipoprotein component"/>
    <property type="match status" value="1"/>
</dbReference>
<dbReference type="InterPro" id="IPR005586">
    <property type="entry name" value="ABC_trans_aux"/>
</dbReference>
<dbReference type="SUPFAM" id="SSF159594">
    <property type="entry name" value="XCC0632-like"/>
    <property type="match status" value="1"/>
</dbReference>
<comment type="caution">
    <text evidence="2">The sequence shown here is derived from an EMBL/GenBank/DDBJ whole genome shotgun (WGS) entry which is preliminary data.</text>
</comment>
<feature type="domain" description="ABC-type transport auxiliary lipoprotein component" evidence="1">
    <location>
        <begin position="42"/>
        <end position="195"/>
    </location>
</feature>
<dbReference type="Pfam" id="PF03886">
    <property type="entry name" value="ABC_trans_aux"/>
    <property type="match status" value="1"/>
</dbReference>
<dbReference type="Proteomes" id="UP000770889">
    <property type="component" value="Unassembled WGS sequence"/>
</dbReference>
<evidence type="ECO:0000313" key="3">
    <source>
        <dbReference type="Proteomes" id="UP000770889"/>
    </source>
</evidence>
<evidence type="ECO:0000313" key="2">
    <source>
        <dbReference type="EMBL" id="MBT2988690.1"/>
    </source>
</evidence>
<accession>A0A944M7U5</accession>
<reference evidence="2 3" key="1">
    <citation type="submission" date="2021-05" db="EMBL/GenBank/DDBJ databases">
        <title>Genetic and Functional Diversity in Clade A Lucinid endosymbionts from the Bahamas.</title>
        <authorList>
            <person name="Giani N.M."/>
            <person name="Engel A.S."/>
            <person name="Campbell B.J."/>
        </authorList>
    </citation>
    <scope>NUCLEOTIDE SEQUENCE [LARGE SCALE GENOMIC DNA]</scope>
    <source>
        <strain evidence="2">LUC16012Gg_MoonRockCtena</strain>
    </source>
</reference>
<gene>
    <name evidence="2" type="ORF">KME65_06965</name>
</gene>
<name>A0A944M7U5_9GAMM</name>
<dbReference type="EMBL" id="JAHHGM010000005">
    <property type="protein sequence ID" value="MBT2988690.1"/>
    <property type="molecule type" value="Genomic_DNA"/>
</dbReference>
<dbReference type="AlphaFoldDB" id="A0A944M7U5"/>
<organism evidence="2 3">
    <name type="scientific">Candidatus Thiodiazotropha taylori</name>
    <dbReference type="NCBI Taxonomy" id="2792791"/>
    <lineage>
        <taxon>Bacteria</taxon>
        <taxon>Pseudomonadati</taxon>
        <taxon>Pseudomonadota</taxon>
        <taxon>Gammaproteobacteria</taxon>
        <taxon>Chromatiales</taxon>
        <taxon>Sedimenticolaceae</taxon>
        <taxon>Candidatus Thiodiazotropha</taxon>
    </lineage>
</organism>
<sequence>MPTLARVRIAVFALLISQLFYGCAGPSQPTRFYRLDGHLERADAISLKPRAGQQLIAIGPLTLADYLDRPQIIERQSPHRLQLHEFDHWAGSLKENIVQLLTDLVRRRLADVQVISYPWHGSLKPDYEVVMKINRFDREGDRIWLQLSWSLIQTEERRLVEMQQLVLEEPIAGTGIDASVAASSRVIGQLAQRIAAAIPDAKQP</sequence>
<protein>
    <submittedName>
        <fullName evidence="2">PqiC family protein</fullName>
    </submittedName>
</protein>
<dbReference type="PROSITE" id="PS51257">
    <property type="entry name" value="PROKAR_LIPOPROTEIN"/>
    <property type="match status" value="1"/>
</dbReference>
<proteinExistence type="predicted"/>